<feature type="transmembrane region" description="Helical" evidence="1">
    <location>
        <begin position="76"/>
        <end position="99"/>
    </location>
</feature>
<feature type="transmembrane region" description="Helical" evidence="1">
    <location>
        <begin position="20"/>
        <end position="39"/>
    </location>
</feature>
<dbReference type="AlphaFoldDB" id="A0A4R2NSH4"/>
<dbReference type="Gene3D" id="2.30.42.10">
    <property type="match status" value="1"/>
</dbReference>
<feature type="transmembrane region" description="Helical" evidence="1">
    <location>
        <begin position="145"/>
        <end position="168"/>
    </location>
</feature>
<reference evidence="2 3" key="1">
    <citation type="submission" date="2019-03" db="EMBL/GenBank/DDBJ databases">
        <title>Genomic Encyclopedia of Type Strains, Phase IV (KMG-IV): sequencing the most valuable type-strain genomes for metagenomic binning, comparative biology and taxonomic classification.</title>
        <authorList>
            <person name="Goeker M."/>
        </authorList>
    </citation>
    <scope>NUCLEOTIDE SEQUENCE [LARGE SCALE GENOMIC DNA]</scope>
    <source>
        <strain evidence="2 3">DSM 19377</strain>
    </source>
</reference>
<organism evidence="2 3">
    <name type="scientific">Scopulibacillus darangshiensis</name>
    <dbReference type="NCBI Taxonomy" id="442528"/>
    <lineage>
        <taxon>Bacteria</taxon>
        <taxon>Bacillati</taxon>
        <taxon>Bacillota</taxon>
        <taxon>Bacilli</taxon>
        <taxon>Bacillales</taxon>
        <taxon>Sporolactobacillaceae</taxon>
        <taxon>Scopulibacillus</taxon>
    </lineage>
</organism>
<dbReference type="Proteomes" id="UP000295416">
    <property type="component" value="Unassembled WGS sequence"/>
</dbReference>
<sequence length="403" mass="45114">MLQFTEDNRMVIDILKGILTMFYNPIFYLLWIGLVLFGYQRVRRERISFGIKVFGMFNNVFACFGPSLIMGAGATVVLLVTGIALPVGVIALLSACYLLIMLSTQLRYLSPSIAAGAAIIIAFIFPDIHTGMTTIDHWIDDIRHVSFVAFGTFFMLSLLVECLLVYIWGGQQISPRLINSKRGKKAGAHEASKLWIVPLFFLVPMNGSVGHAGWWPLSNGFDFGFVLFPLGVGLQQLITHKLPKSAVRDTGHWLLITTIATGVLVGVAAYFDLDVIVILGAVIALLSRLCLVIYHYYLLDYKPLYFQEAAEGLKVVGIIPNSPADRMHIKPGEVVWRVNDQSFRTETEFYFALQQNVAYCKLQIIDHCGESRFVKGSIHQGDYHKIGLLFLEPAKRNQYVKAK</sequence>
<feature type="transmembrane region" description="Helical" evidence="1">
    <location>
        <begin position="51"/>
        <end position="70"/>
    </location>
</feature>
<feature type="transmembrane region" description="Helical" evidence="1">
    <location>
        <begin position="277"/>
        <end position="297"/>
    </location>
</feature>
<feature type="transmembrane region" description="Helical" evidence="1">
    <location>
        <begin position="106"/>
        <end position="125"/>
    </location>
</feature>
<keyword evidence="1" id="KW-0812">Transmembrane</keyword>
<feature type="transmembrane region" description="Helical" evidence="1">
    <location>
        <begin position="221"/>
        <end position="239"/>
    </location>
</feature>
<name>A0A4R2NSH4_9BACL</name>
<accession>A0A4R2NSH4</accession>
<dbReference type="EMBL" id="SLXK01000023">
    <property type="protein sequence ID" value="TCP24893.1"/>
    <property type="molecule type" value="Genomic_DNA"/>
</dbReference>
<gene>
    <name evidence="2" type="ORF">EV207_12366</name>
</gene>
<keyword evidence="3" id="KW-1185">Reference proteome</keyword>
<dbReference type="SUPFAM" id="SSF50156">
    <property type="entry name" value="PDZ domain-like"/>
    <property type="match status" value="1"/>
</dbReference>
<proteinExistence type="predicted"/>
<evidence type="ECO:0000313" key="3">
    <source>
        <dbReference type="Proteomes" id="UP000295416"/>
    </source>
</evidence>
<comment type="caution">
    <text evidence="2">The sequence shown here is derived from an EMBL/GenBank/DDBJ whole genome shotgun (WGS) entry which is preliminary data.</text>
</comment>
<feature type="transmembrane region" description="Helical" evidence="1">
    <location>
        <begin position="251"/>
        <end position="271"/>
    </location>
</feature>
<feature type="transmembrane region" description="Helical" evidence="1">
    <location>
        <begin position="194"/>
        <end position="215"/>
    </location>
</feature>
<keyword evidence="1" id="KW-0472">Membrane</keyword>
<keyword evidence="1" id="KW-1133">Transmembrane helix</keyword>
<protein>
    <recommendedName>
        <fullName evidence="4">PDZ domain-containing protein</fullName>
    </recommendedName>
</protein>
<evidence type="ECO:0000256" key="1">
    <source>
        <dbReference type="SAM" id="Phobius"/>
    </source>
</evidence>
<evidence type="ECO:0000313" key="2">
    <source>
        <dbReference type="EMBL" id="TCP24893.1"/>
    </source>
</evidence>
<dbReference type="InterPro" id="IPR036034">
    <property type="entry name" value="PDZ_sf"/>
</dbReference>
<evidence type="ECO:0008006" key="4">
    <source>
        <dbReference type="Google" id="ProtNLM"/>
    </source>
</evidence>